<dbReference type="RefSeq" id="WP_092119070.1">
    <property type="nucleotide sequence ID" value="NZ_FMXO01000007.1"/>
</dbReference>
<keyword evidence="1 6" id="KW-0444">Lipid biosynthesis</keyword>
<sequence>MATQIHSTALVDPGAQLGQDVQIGPYCIIEADVSIGDRTRIDAHSRIHAHTSLGADNHVHSFSFLGGDPQHVKYKGEPTRLEVGDRNLIREYCTMHRGTVDAGGVTRVSSDCLFMAYAHVAHDCVVDDKVIMANAATLGGHVHVGTKAVLGGLCAVHQFARIGAYAFIGGKAGISLDIPPYMIATGTPAKLYGPNVIGLKRQGFSSQAVSQIEKAYKIIWRSGKKRQDAIAEVQAAYPESSEVGFLIDFLQFTVRGVSADNQLAVNGQDIPVY</sequence>
<dbReference type="PANTHER" id="PTHR43480:SF1">
    <property type="entry name" value="ACYL-[ACYL-CARRIER-PROTEIN]--UDP-N-ACETYLGLUCOSAMINE O-ACYLTRANSFERASE, MITOCHONDRIAL-RELATED"/>
    <property type="match status" value="1"/>
</dbReference>
<name>A0A1G6C6F4_9BACT</name>
<comment type="subunit">
    <text evidence="6">Homotrimer.</text>
</comment>
<accession>A0A1G6C6F4</accession>
<evidence type="ECO:0000256" key="2">
    <source>
        <dbReference type="ARBA" id="ARBA00022556"/>
    </source>
</evidence>
<keyword evidence="5 6" id="KW-0012">Acyltransferase</keyword>
<protein>
    <recommendedName>
        <fullName evidence="6">Acyl-[acyl-carrier-protein]--UDP-N-acetylglucosamine O-acyltransferase</fullName>
        <shortName evidence="6">UDP-N-acetylglucosamine acyltransferase</shortName>
        <ecNumber evidence="6">2.3.1.129</ecNumber>
    </recommendedName>
</protein>
<comment type="pathway">
    <text evidence="6">Glycolipid biosynthesis; lipid IV(A) biosynthesis; lipid IV(A) from (3R)-3-hydroxytetradecanoyl-[acyl-carrier-protein] and UDP-N-acetyl-alpha-D-glucosamine: step 1/6.</text>
</comment>
<dbReference type="CDD" id="cd03351">
    <property type="entry name" value="LbH_UDP-GlcNAc_AT"/>
    <property type="match status" value="1"/>
</dbReference>
<comment type="subcellular location">
    <subcellularLocation>
        <location evidence="6">Cytoplasm</location>
    </subcellularLocation>
</comment>
<keyword evidence="6" id="KW-0963">Cytoplasm</keyword>
<evidence type="ECO:0000259" key="7">
    <source>
        <dbReference type="Pfam" id="PF13720"/>
    </source>
</evidence>
<dbReference type="GO" id="GO:0016020">
    <property type="term" value="C:membrane"/>
    <property type="evidence" value="ECO:0007669"/>
    <property type="project" value="GOC"/>
</dbReference>
<evidence type="ECO:0000256" key="5">
    <source>
        <dbReference type="ARBA" id="ARBA00023315"/>
    </source>
</evidence>
<keyword evidence="2 6" id="KW-0441">Lipid A biosynthesis</keyword>
<dbReference type="EMBL" id="FMXO01000007">
    <property type="protein sequence ID" value="SDB28412.1"/>
    <property type="molecule type" value="Genomic_DNA"/>
</dbReference>
<dbReference type="Proteomes" id="UP000198771">
    <property type="component" value="Unassembled WGS sequence"/>
</dbReference>
<evidence type="ECO:0000313" key="9">
    <source>
        <dbReference type="Proteomes" id="UP000198771"/>
    </source>
</evidence>
<evidence type="ECO:0000256" key="6">
    <source>
        <dbReference type="HAMAP-Rule" id="MF_00387"/>
    </source>
</evidence>
<dbReference type="NCBIfam" id="NF003657">
    <property type="entry name" value="PRK05289.1"/>
    <property type="match status" value="1"/>
</dbReference>
<feature type="domain" description="UDP N-acetylglucosamine O-acyltransferase C-terminal" evidence="7">
    <location>
        <begin position="177"/>
        <end position="257"/>
    </location>
</feature>
<comment type="catalytic activity">
    <reaction evidence="6">
        <text>a (3R)-hydroxyacyl-[ACP] + UDP-N-acetyl-alpha-D-glucosamine = a UDP-3-O-[(3R)-3-hydroxyacyl]-N-acetyl-alpha-D-glucosamine + holo-[ACP]</text>
        <dbReference type="Rhea" id="RHEA:67812"/>
        <dbReference type="Rhea" id="RHEA-COMP:9685"/>
        <dbReference type="Rhea" id="RHEA-COMP:9945"/>
        <dbReference type="ChEBI" id="CHEBI:57705"/>
        <dbReference type="ChEBI" id="CHEBI:64479"/>
        <dbReference type="ChEBI" id="CHEBI:78827"/>
        <dbReference type="ChEBI" id="CHEBI:173225"/>
        <dbReference type="EC" id="2.3.1.129"/>
    </reaction>
</comment>
<dbReference type="Pfam" id="PF13720">
    <property type="entry name" value="Acetyltransf_11"/>
    <property type="match status" value="1"/>
</dbReference>
<keyword evidence="4 6" id="KW-0443">Lipid metabolism</keyword>
<organism evidence="8 9">
    <name type="scientific">Desulfonatronum thiosulfatophilum</name>
    <dbReference type="NCBI Taxonomy" id="617002"/>
    <lineage>
        <taxon>Bacteria</taxon>
        <taxon>Pseudomonadati</taxon>
        <taxon>Thermodesulfobacteriota</taxon>
        <taxon>Desulfovibrionia</taxon>
        <taxon>Desulfovibrionales</taxon>
        <taxon>Desulfonatronaceae</taxon>
        <taxon>Desulfonatronum</taxon>
    </lineage>
</organism>
<evidence type="ECO:0000256" key="1">
    <source>
        <dbReference type="ARBA" id="ARBA00022516"/>
    </source>
</evidence>
<dbReference type="Gene3D" id="1.20.1180.10">
    <property type="entry name" value="Udp N-acetylglucosamine O-acyltransferase, C-terminal domain"/>
    <property type="match status" value="1"/>
</dbReference>
<dbReference type="GO" id="GO:0009245">
    <property type="term" value="P:lipid A biosynthetic process"/>
    <property type="evidence" value="ECO:0007669"/>
    <property type="project" value="UniProtKB-UniRule"/>
</dbReference>
<dbReference type="SUPFAM" id="SSF51161">
    <property type="entry name" value="Trimeric LpxA-like enzymes"/>
    <property type="match status" value="1"/>
</dbReference>
<dbReference type="PANTHER" id="PTHR43480">
    <property type="entry name" value="ACYL-[ACYL-CARRIER-PROTEIN]--UDP-N-ACETYLGLUCOSAMINE O-ACYLTRANSFERASE"/>
    <property type="match status" value="1"/>
</dbReference>
<comment type="function">
    <text evidence="6">Involved in the biosynthesis of lipid A, a phosphorylated glycolipid that anchors the lipopolysaccharide to the outer membrane of the cell.</text>
</comment>
<evidence type="ECO:0000313" key="8">
    <source>
        <dbReference type="EMBL" id="SDB28412.1"/>
    </source>
</evidence>
<dbReference type="InterPro" id="IPR010137">
    <property type="entry name" value="Lipid_A_LpxA"/>
</dbReference>
<keyword evidence="6" id="KW-0677">Repeat</keyword>
<dbReference type="PIRSF" id="PIRSF000456">
    <property type="entry name" value="UDP-GlcNAc_acltr"/>
    <property type="match status" value="1"/>
</dbReference>
<dbReference type="GO" id="GO:0005737">
    <property type="term" value="C:cytoplasm"/>
    <property type="evidence" value="ECO:0007669"/>
    <property type="project" value="UniProtKB-SubCell"/>
</dbReference>
<dbReference type="Gene3D" id="2.160.10.10">
    <property type="entry name" value="Hexapeptide repeat proteins"/>
    <property type="match status" value="1"/>
</dbReference>
<dbReference type="OrthoDB" id="9807278at2"/>
<reference evidence="8 9" key="1">
    <citation type="submission" date="2016-10" db="EMBL/GenBank/DDBJ databases">
        <authorList>
            <person name="de Groot N.N."/>
        </authorList>
    </citation>
    <scope>NUCLEOTIDE SEQUENCE [LARGE SCALE GENOMIC DNA]</scope>
    <source>
        <strain evidence="8 9">ASO4-2</strain>
    </source>
</reference>
<dbReference type="NCBIfam" id="TIGR01852">
    <property type="entry name" value="lipid_A_lpxA"/>
    <property type="match status" value="1"/>
</dbReference>
<keyword evidence="3 6" id="KW-0808">Transferase</keyword>
<evidence type="ECO:0000256" key="3">
    <source>
        <dbReference type="ARBA" id="ARBA00022679"/>
    </source>
</evidence>
<dbReference type="InterPro" id="IPR011004">
    <property type="entry name" value="Trimer_LpxA-like_sf"/>
</dbReference>
<dbReference type="InterPro" id="IPR037157">
    <property type="entry name" value="Acetyltransf_C_sf"/>
</dbReference>
<keyword evidence="9" id="KW-1185">Reference proteome</keyword>
<dbReference type="EC" id="2.3.1.129" evidence="6"/>
<dbReference type="UniPathway" id="UPA00359">
    <property type="reaction ID" value="UER00477"/>
</dbReference>
<dbReference type="GO" id="GO:0008780">
    <property type="term" value="F:acyl-[acyl-carrier-protein]-UDP-N-acetylglucosamine O-acyltransferase activity"/>
    <property type="evidence" value="ECO:0007669"/>
    <property type="project" value="UniProtKB-UniRule"/>
</dbReference>
<dbReference type="HAMAP" id="MF_00387">
    <property type="entry name" value="LpxA"/>
    <property type="match status" value="1"/>
</dbReference>
<gene>
    <name evidence="6" type="primary">lpxA</name>
    <name evidence="8" type="ORF">SAMN05660653_01348</name>
</gene>
<proteinExistence type="inferred from homology"/>
<dbReference type="STRING" id="617002.SAMN05660653_01348"/>
<evidence type="ECO:0000256" key="4">
    <source>
        <dbReference type="ARBA" id="ARBA00023098"/>
    </source>
</evidence>
<dbReference type="AlphaFoldDB" id="A0A1G6C6F4"/>
<dbReference type="InterPro" id="IPR029098">
    <property type="entry name" value="Acetyltransf_C"/>
</dbReference>
<comment type="similarity">
    <text evidence="6">Belongs to the transferase hexapeptide repeat family. LpxA subfamily.</text>
</comment>